<dbReference type="EMBL" id="JAUPFM010000004">
    <property type="protein sequence ID" value="KAK2854040.1"/>
    <property type="molecule type" value="Genomic_DNA"/>
</dbReference>
<gene>
    <name evidence="2" type="ORF">Q5P01_006701</name>
</gene>
<keyword evidence="3" id="KW-1185">Reference proteome</keyword>
<dbReference type="AlphaFoldDB" id="A0AA88NBG0"/>
<sequence length="61" mass="6605">MPILGFMPDASRARGNHRNVPPDPESAPNGNPDQLFHFLAHIFSSASVPGITLLPPPWCNT</sequence>
<feature type="region of interest" description="Disordered" evidence="1">
    <location>
        <begin position="1"/>
        <end position="32"/>
    </location>
</feature>
<reference evidence="2" key="1">
    <citation type="submission" date="2023-07" db="EMBL/GenBank/DDBJ databases">
        <title>Chromosome-level Genome Assembly of Striped Snakehead (Channa striata).</title>
        <authorList>
            <person name="Liu H."/>
        </authorList>
    </citation>
    <scope>NUCLEOTIDE SEQUENCE</scope>
    <source>
        <strain evidence="2">Gz</strain>
        <tissue evidence="2">Muscle</tissue>
    </source>
</reference>
<evidence type="ECO:0000256" key="1">
    <source>
        <dbReference type="SAM" id="MobiDB-lite"/>
    </source>
</evidence>
<comment type="caution">
    <text evidence="2">The sequence shown here is derived from an EMBL/GenBank/DDBJ whole genome shotgun (WGS) entry which is preliminary data.</text>
</comment>
<evidence type="ECO:0000313" key="3">
    <source>
        <dbReference type="Proteomes" id="UP001187415"/>
    </source>
</evidence>
<proteinExistence type="predicted"/>
<dbReference type="Proteomes" id="UP001187415">
    <property type="component" value="Unassembled WGS sequence"/>
</dbReference>
<organism evidence="2 3">
    <name type="scientific">Channa striata</name>
    <name type="common">Snakehead murrel</name>
    <name type="synonym">Ophicephalus striatus</name>
    <dbReference type="NCBI Taxonomy" id="64152"/>
    <lineage>
        <taxon>Eukaryota</taxon>
        <taxon>Metazoa</taxon>
        <taxon>Chordata</taxon>
        <taxon>Craniata</taxon>
        <taxon>Vertebrata</taxon>
        <taxon>Euteleostomi</taxon>
        <taxon>Actinopterygii</taxon>
        <taxon>Neopterygii</taxon>
        <taxon>Teleostei</taxon>
        <taxon>Neoteleostei</taxon>
        <taxon>Acanthomorphata</taxon>
        <taxon>Anabantaria</taxon>
        <taxon>Anabantiformes</taxon>
        <taxon>Channoidei</taxon>
        <taxon>Channidae</taxon>
        <taxon>Channa</taxon>
    </lineage>
</organism>
<accession>A0AA88NBG0</accession>
<protein>
    <submittedName>
        <fullName evidence="2">Uncharacterized protein</fullName>
    </submittedName>
</protein>
<name>A0AA88NBG0_CHASR</name>
<evidence type="ECO:0000313" key="2">
    <source>
        <dbReference type="EMBL" id="KAK2854040.1"/>
    </source>
</evidence>